<evidence type="ECO:0000256" key="4">
    <source>
        <dbReference type="ARBA" id="ARBA00023125"/>
    </source>
</evidence>
<dbReference type="PANTHER" id="PTHR30204">
    <property type="entry name" value="REDOX-CYCLING DRUG-SENSING TRANSCRIPTIONAL ACTIVATOR SOXR"/>
    <property type="match status" value="1"/>
</dbReference>
<reference evidence="8 9" key="1">
    <citation type="submission" date="2024-01" db="EMBL/GenBank/DDBJ databases">
        <title>New evidence supports the origin of RcGTA from prophage.</title>
        <authorList>
            <person name="Xu Y."/>
            <person name="Liu B."/>
            <person name="Chen F."/>
        </authorList>
    </citation>
    <scope>NUCLEOTIDE SEQUENCE [LARGE SCALE GENOMIC DNA]</scope>
    <source>
        <strain evidence="8 9">CBW1107-2</strain>
    </source>
</reference>
<sequence>MNIGQAAKASGVSAKMIRYYETTGLIAKAYRTDAGYRNYEDQDVHTLRFIRRARDLGFTVEQIGGLLTLWQDRSRASADVKALALSHIAELKAKIIELEAMTRTLEHLADHCVGDDRPECPIIEDLAHKSGAFAGDGKHRPAPRFGEAGGRPAARQI</sequence>
<dbReference type="EMBL" id="JAZHFV010000008">
    <property type="protein sequence ID" value="MEX4010039.1"/>
    <property type="molecule type" value="Genomic_DNA"/>
</dbReference>
<dbReference type="InterPro" id="IPR015358">
    <property type="entry name" value="Tscrpt_reg_MerR_DNA-bd"/>
</dbReference>
<dbReference type="SMART" id="SM00422">
    <property type="entry name" value="HTH_MERR"/>
    <property type="match status" value="1"/>
</dbReference>
<dbReference type="PRINTS" id="PR00040">
    <property type="entry name" value="HTHMERR"/>
</dbReference>
<evidence type="ECO:0000313" key="8">
    <source>
        <dbReference type="EMBL" id="MEX4010039.1"/>
    </source>
</evidence>
<name>A0ABV3WZC2_9HYPH</name>
<evidence type="ECO:0000256" key="6">
    <source>
        <dbReference type="SAM" id="MobiDB-lite"/>
    </source>
</evidence>
<dbReference type="Pfam" id="PF09278">
    <property type="entry name" value="MerR-DNA-bind"/>
    <property type="match status" value="1"/>
</dbReference>
<dbReference type="InterPro" id="IPR009061">
    <property type="entry name" value="DNA-bd_dom_put_sf"/>
</dbReference>
<accession>A0ABV3WZC2</accession>
<evidence type="ECO:0000256" key="5">
    <source>
        <dbReference type="ARBA" id="ARBA00023163"/>
    </source>
</evidence>
<dbReference type="InterPro" id="IPR000551">
    <property type="entry name" value="MerR-type_HTH_dom"/>
</dbReference>
<comment type="caution">
    <text evidence="8">The sequence shown here is derived from an EMBL/GenBank/DDBJ whole genome shotgun (WGS) entry which is preliminary data.</text>
</comment>
<gene>
    <name evidence="8" type="primary">cueR</name>
    <name evidence="8" type="ORF">V1479_22225</name>
</gene>
<organism evidence="8 9">
    <name type="scientific">Neoaquamicrobium sediminum</name>
    <dbReference type="NCBI Taxonomy" id="1849104"/>
    <lineage>
        <taxon>Bacteria</taxon>
        <taxon>Pseudomonadati</taxon>
        <taxon>Pseudomonadota</taxon>
        <taxon>Alphaproteobacteria</taxon>
        <taxon>Hyphomicrobiales</taxon>
        <taxon>Phyllobacteriaceae</taxon>
        <taxon>Neoaquamicrobium</taxon>
    </lineage>
</organism>
<evidence type="ECO:0000256" key="3">
    <source>
        <dbReference type="ARBA" id="ARBA00023015"/>
    </source>
</evidence>
<dbReference type="InterPro" id="IPR011789">
    <property type="entry name" value="CueR"/>
</dbReference>
<dbReference type="Pfam" id="PF00376">
    <property type="entry name" value="MerR"/>
    <property type="match status" value="1"/>
</dbReference>
<evidence type="ECO:0000256" key="2">
    <source>
        <dbReference type="ARBA" id="ARBA00022490"/>
    </source>
</evidence>
<feature type="domain" description="HTH merR-type" evidence="7">
    <location>
        <begin position="1"/>
        <end position="69"/>
    </location>
</feature>
<keyword evidence="5" id="KW-0804">Transcription</keyword>
<evidence type="ECO:0000256" key="1">
    <source>
        <dbReference type="ARBA" id="ARBA00004496"/>
    </source>
</evidence>
<dbReference type="InterPro" id="IPR047057">
    <property type="entry name" value="MerR_fam"/>
</dbReference>
<keyword evidence="2" id="KW-0963">Cytoplasm</keyword>
<dbReference type="PROSITE" id="PS00552">
    <property type="entry name" value="HTH_MERR_1"/>
    <property type="match status" value="1"/>
</dbReference>
<dbReference type="RefSeq" id="WP_173194320.1">
    <property type="nucleotide sequence ID" value="NZ_JABETK010000003.1"/>
</dbReference>
<keyword evidence="9" id="KW-1185">Reference proteome</keyword>
<keyword evidence="3" id="KW-0805">Transcription regulation</keyword>
<dbReference type="Proteomes" id="UP001559025">
    <property type="component" value="Unassembled WGS sequence"/>
</dbReference>
<evidence type="ECO:0000259" key="7">
    <source>
        <dbReference type="PROSITE" id="PS50937"/>
    </source>
</evidence>
<evidence type="ECO:0000313" key="9">
    <source>
        <dbReference type="Proteomes" id="UP001559025"/>
    </source>
</evidence>
<dbReference type="PANTHER" id="PTHR30204:SF94">
    <property type="entry name" value="HEAVY METAL-DEPENDENT TRANSCRIPTIONAL REGULATOR HI_0293-RELATED"/>
    <property type="match status" value="1"/>
</dbReference>
<dbReference type="SUPFAM" id="SSF46955">
    <property type="entry name" value="Putative DNA-binding domain"/>
    <property type="match status" value="1"/>
</dbReference>
<comment type="subcellular location">
    <subcellularLocation>
        <location evidence="1">Cytoplasm</location>
    </subcellularLocation>
</comment>
<protein>
    <submittedName>
        <fullName evidence="8">Cu(I)-responsive transcriptional regulator</fullName>
    </submittedName>
</protein>
<dbReference type="NCBIfam" id="TIGR02044">
    <property type="entry name" value="CueR"/>
    <property type="match status" value="1"/>
</dbReference>
<feature type="region of interest" description="Disordered" evidence="6">
    <location>
        <begin position="133"/>
        <end position="157"/>
    </location>
</feature>
<dbReference type="CDD" id="cd01108">
    <property type="entry name" value="HTH_CueR"/>
    <property type="match status" value="1"/>
</dbReference>
<dbReference type="PROSITE" id="PS50937">
    <property type="entry name" value="HTH_MERR_2"/>
    <property type="match status" value="1"/>
</dbReference>
<proteinExistence type="predicted"/>
<keyword evidence="4" id="KW-0238">DNA-binding</keyword>
<dbReference type="Gene3D" id="1.10.1660.10">
    <property type="match status" value="1"/>
</dbReference>